<reference evidence="2" key="1">
    <citation type="journal article" date="2022" name="bioRxiv">
        <title>Sequencing and chromosome-scale assembly of the giantPleurodeles waltlgenome.</title>
        <authorList>
            <person name="Brown T."/>
            <person name="Elewa A."/>
            <person name="Iarovenko S."/>
            <person name="Subramanian E."/>
            <person name="Araus A.J."/>
            <person name="Petzold A."/>
            <person name="Susuki M."/>
            <person name="Suzuki K.-i.T."/>
            <person name="Hayashi T."/>
            <person name="Toyoda A."/>
            <person name="Oliveira C."/>
            <person name="Osipova E."/>
            <person name="Leigh N.D."/>
            <person name="Simon A."/>
            <person name="Yun M.H."/>
        </authorList>
    </citation>
    <scope>NUCLEOTIDE SEQUENCE</scope>
    <source>
        <strain evidence="2">20211129_DDA</strain>
        <tissue evidence="2">Liver</tissue>
    </source>
</reference>
<comment type="caution">
    <text evidence="2">The sequence shown here is derived from an EMBL/GenBank/DDBJ whole genome shotgun (WGS) entry which is preliminary data.</text>
</comment>
<organism evidence="2 3">
    <name type="scientific">Pleurodeles waltl</name>
    <name type="common">Iberian ribbed newt</name>
    <dbReference type="NCBI Taxonomy" id="8319"/>
    <lineage>
        <taxon>Eukaryota</taxon>
        <taxon>Metazoa</taxon>
        <taxon>Chordata</taxon>
        <taxon>Craniata</taxon>
        <taxon>Vertebrata</taxon>
        <taxon>Euteleostomi</taxon>
        <taxon>Amphibia</taxon>
        <taxon>Batrachia</taxon>
        <taxon>Caudata</taxon>
        <taxon>Salamandroidea</taxon>
        <taxon>Salamandridae</taxon>
        <taxon>Pleurodelinae</taxon>
        <taxon>Pleurodeles</taxon>
    </lineage>
</organism>
<evidence type="ECO:0000313" key="3">
    <source>
        <dbReference type="Proteomes" id="UP001066276"/>
    </source>
</evidence>
<proteinExistence type="predicted"/>
<sequence>MLLGGPEGSGATGWCQAALELQKLQRTTARVTLRGNRDRVSTGALGGSEVEAVEARRKAEVNKTMVRHQGGGSVECPPPEWRKESEL</sequence>
<dbReference type="AlphaFoldDB" id="A0AAV7PVZ0"/>
<keyword evidence="3" id="KW-1185">Reference proteome</keyword>
<name>A0AAV7PVZ0_PLEWA</name>
<evidence type="ECO:0000256" key="1">
    <source>
        <dbReference type="SAM" id="MobiDB-lite"/>
    </source>
</evidence>
<dbReference type="EMBL" id="JANPWB010000011">
    <property type="protein sequence ID" value="KAJ1132501.1"/>
    <property type="molecule type" value="Genomic_DNA"/>
</dbReference>
<dbReference type="Proteomes" id="UP001066276">
    <property type="component" value="Chromosome 7"/>
</dbReference>
<feature type="region of interest" description="Disordered" evidence="1">
    <location>
        <begin position="66"/>
        <end position="87"/>
    </location>
</feature>
<gene>
    <name evidence="2" type="ORF">NDU88_010810</name>
</gene>
<evidence type="ECO:0000313" key="2">
    <source>
        <dbReference type="EMBL" id="KAJ1132501.1"/>
    </source>
</evidence>
<accession>A0AAV7PVZ0</accession>
<protein>
    <submittedName>
        <fullName evidence="2">Uncharacterized protein</fullName>
    </submittedName>
</protein>